<evidence type="ECO:0000256" key="1">
    <source>
        <dbReference type="ARBA" id="ARBA00022837"/>
    </source>
</evidence>
<evidence type="ECO:0000259" key="2">
    <source>
        <dbReference type="PROSITE" id="PS50222"/>
    </source>
</evidence>
<dbReference type="Pfam" id="PF13202">
    <property type="entry name" value="EF-hand_5"/>
    <property type="match status" value="1"/>
</dbReference>
<sequence>MAFVNARQVPEQEMTLEEFEAWLRSFGDDGDGFVSLKALQRAIRSRGLWLVWWKARQGMKVADVNGDGRIGKEEISKLYVYAKKKLGLKKSTAHS</sequence>
<dbReference type="InterPro" id="IPR011992">
    <property type="entry name" value="EF-hand-dom_pair"/>
</dbReference>
<evidence type="ECO:0000313" key="5">
    <source>
        <dbReference type="Proteomes" id="UP000663760"/>
    </source>
</evidence>
<dbReference type="Proteomes" id="UP000663760">
    <property type="component" value="Chromosome 4"/>
</dbReference>
<proteinExistence type="predicted"/>
<dbReference type="AlphaFoldDB" id="A0A7I8KBK0"/>
<dbReference type="SUPFAM" id="SSF47473">
    <property type="entry name" value="EF-hand"/>
    <property type="match status" value="1"/>
</dbReference>
<accession>A0A7I8KBK0</accession>
<evidence type="ECO:0000313" key="4">
    <source>
        <dbReference type="EMBL" id="CAA7395159.1"/>
    </source>
</evidence>
<protein>
    <recommendedName>
        <fullName evidence="2">EF-hand domain-containing protein</fullName>
    </recommendedName>
</protein>
<dbReference type="EMBL" id="LR746267">
    <property type="protein sequence ID" value="CAA7395159.1"/>
    <property type="molecule type" value="Genomic_DNA"/>
</dbReference>
<name>A0A7I8KBK0_SPIIN</name>
<organism evidence="4 5">
    <name type="scientific">Spirodela intermedia</name>
    <name type="common">Intermediate duckweed</name>
    <dbReference type="NCBI Taxonomy" id="51605"/>
    <lineage>
        <taxon>Eukaryota</taxon>
        <taxon>Viridiplantae</taxon>
        <taxon>Streptophyta</taxon>
        <taxon>Embryophyta</taxon>
        <taxon>Tracheophyta</taxon>
        <taxon>Spermatophyta</taxon>
        <taxon>Magnoliopsida</taxon>
        <taxon>Liliopsida</taxon>
        <taxon>Araceae</taxon>
        <taxon>Lemnoideae</taxon>
        <taxon>Spirodela</taxon>
    </lineage>
</organism>
<dbReference type="PROSITE" id="PS00018">
    <property type="entry name" value="EF_HAND_1"/>
    <property type="match status" value="1"/>
</dbReference>
<feature type="domain" description="EF-hand" evidence="2">
    <location>
        <begin position="54"/>
        <end position="85"/>
    </location>
</feature>
<keyword evidence="5" id="KW-1185">Reference proteome</keyword>
<dbReference type="InterPro" id="IPR002048">
    <property type="entry name" value="EF_hand_dom"/>
</dbReference>
<gene>
    <name evidence="3" type="ORF">SI7747_04005317</name>
    <name evidence="4" type="ORF">SI8410_04005820</name>
</gene>
<dbReference type="GO" id="GO:0005509">
    <property type="term" value="F:calcium ion binding"/>
    <property type="evidence" value="ECO:0007669"/>
    <property type="project" value="InterPro"/>
</dbReference>
<dbReference type="Gene3D" id="1.10.238.10">
    <property type="entry name" value="EF-hand"/>
    <property type="match status" value="1"/>
</dbReference>
<dbReference type="OrthoDB" id="26525at2759"/>
<dbReference type="InterPro" id="IPR018247">
    <property type="entry name" value="EF_Hand_1_Ca_BS"/>
</dbReference>
<feature type="domain" description="EF-hand" evidence="2">
    <location>
        <begin position="14"/>
        <end position="49"/>
    </location>
</feature>
<dbReference type="EMBL" id="LR743591">
    <property type="protein sequence ID" value="CAA2619150.1"/>
    <property type="molecule type" value="Genomic_DNA"/>
</dbReference>
<keyword evidence="1" id="KW-0106">Calcium</keyword>
<evidence type="ECO:0000313" key="3">
    <source>
        <dbReference type="EMBL" id="CAA2619150.1"/>
    </source>
</evidence>
<reference evidence="4" key="1">
    <citation type="submission" date="2020-02" db="EMBL/GenBank/DDBJ databases">
        <authorList>
            <person name="Scholz U."/>
            <person name="Mascher M."/>
            <person name="Fiebig A."/>
        </authorList>
    </citation>
    <scope>NUCLEOTIDE SEQUENCE</scope>
</reference>
<dbReference type="PROSITE" id="PS50222">
    <property type="entry name" value="EF_HAND_2"/>
    <property type="match status" value="2"/>
</dbReference>